<evidence type="ECO:0000313" key="15">
    <source>
        <dbReference type="EMBL" id="ORY81349.1"/>
    </source>
</evidence>
<keyword evidence="5" id="KW-0677">Repeat</keyword>
<dbReference type="SUPFAM" id="SSF48452">
    <property type="entry name" value="TPR-like"/>
    <property type="match status" value="3"/>
</dbReference>
<feature type="compositionally biased region" description="Acidic residues" evidence="11">
    <location>
        <begin position="825"/>
        <end position="834"/>
    </location>
</feature>
<dbReference type="InterPro" id="IPR055433">
    <property type="entry name" value="HAT_Syf1-like_N"/>
</dbReference>
<dbReference type="InterPro" id="IPR056350">
    <property type="entry name" value="HAT_Syf1_central"/>
</dbReference>
<evidence type="ECO:0000256" key="10">
    <source>
        <dbReference type="ARBA" id="ARBA00067212"/>
    </source>
</evidence>
<dbReference type="GeneID" id="63788539"/>
<dbReference type="GO" id="GO:0000974">
    <property type="term" value="C:Prp19 complex"/>
    <property type="evidence" value="ECO:0007669"/>
    <property type="project" value="TreeGrafter"/>
</dbReference>
<dbReference type="InterPro" id="IPR011990">
    <property type="entry name" value="TPR-like_helical_dom_sf"/>
</dbReference>
<dbReference type="GO" id="GO:0071014">
    <property type="term" value="C:post-mRNA release spliceosomal complex"/>
    <property type="evidence" value="ECO:0007669"/>
    <property type="project" value="TreeGrafter"/>
</dbReference>
<dbReference type="EMBL" id="MCFI01000011">
    <property type="protein sequence ID" value="ORY81349.1"/>
    <property type="molecule type" value="Genomic_DNA"/>
</dbReference>
<dbReference type="FunFam" id="1.25.40.10:FF:000137">
    <property type="entry name" value="Pre-mRNA-splicing factor syf1"/>
    <property type="match status" value="1"/>
</dbReference>
<dbReference type="Pfam" id="PF23233">
    <property type="entry name" value="HAT_Syf1_CNRKL1_N"/>
    <property type="match status" value="1"/>
</dbReference>
<dbReference type="PANTHER" id="PTHR11246:SF5">
    <property type="entry name" value="PRE-MRNA-SPLICING FACTOR SYF1"/>
    <property type="match status" value="1"/>
</dbReference>
<sequence length="834" mass="96917">MSGPDRQLRLKDLIDDRDLTFEEDLLRDAQSLRRWLRYIAHKLSLFAHDQQVGPVVFVYERACRALPGSYKLWKAYLSFRVDLVKGMHPIRSADEFEKVNRCFERALPLLNKMPRLWTDYLDFLMQQPLLTRTRRTFNRALQALPLSQHDQIWKRFRPWYLSAGGRTSQVVMQRHMQIDKSLIEELIAHLIEQGDVNAAAKHYLRILSNPRFRSAEGKSQFQLWSDFCDLLVQNARRIRDVDVEVVIRGGIHKFTDQTGRLWTSLATYWITLGDFERARNIFEEGIGSVDTVRDFAQLFDAYADSEEFQISKLMEKTAAEAEEGKPADPENDTILDMLMLRFEQLMDRRPFLLNDVLLRQNPHNVHEWEKRVELWGEDKNQIVATYTRAIQTINPKRATGKYPSLWRNFARFYEAHGDLVSARKIMEKATRVVYKSVGDLAEVYCEWAEMELQHEAFDRAMQIMKVATQAPQHSSVDYRDETLTPQERLHKSSKVWMFYVDLVESVGTLEETRHIYDRMLELRIATPQTIVNYANMLEENGYFEDSFRIYERGVDLFSYPVAFELWNLYLTRFLKRFKGSQMERARDLFEQALRSCPPKFAKPIYLLYAIDLEEQYGLLRNCMRILDRATQQVDPSDKAEVFRLYIAKMAQSHGLTATRPLYERAIQELDDAGARAFSAHFAKIEAKLGEIDRARAIWAHGSQFADPQLVQDYWQAWHDFEVKHGNEDTYAVMLQVKRSVQAGFSTDAHYIAKQIAQAQNGDSSSAVVEEEVDQGEDPMAALERHAPSRAPAGFVSGGVQGAKLKETQDAERARLDEPVSNPDQIELEDDEDET</sequence>
<feature type="domain" description="Pre-mRNA-splicing factor SYF1 central HAT repeats" evidence="12">
    <location>
        <begin position="183"/>
        <end position="393"/>
    </location>
</feature>
<dbReference type="InterPro" id="IPR003107">
    <property type="entry name" value="HAT"/>
</dbReference>
<protein>
    <recommendedName>
        <fullName evidence="9">Pre-mRNA-splicing factor SYF1</fullName>
    </recommendedName>
    <alternativeName>
        <fullName evidence="10">Pre-mRNA-splicing factor syf1</fullName>
    </alternativeName>
</protein>
<gene>
    <name evidence="15" type="ORF">BCR37DRAFT_402822</name>
</gene>
<feature type="compositionally biased region" description="Basic and acidic residues" evidence="11">
    <location>
        <begin position="807"/>
        <end position="817"/>
    </location>
</feature>
<dbReference type="Pfam" id="PF23220">
    <property type="entry name" value="HAT_Syf1_M"/>
    <property type="match status" value="1"/>
</dbReference>
<dbReference type="PANTHER" id="PTHR11246">
    <property type="entry name" value="PRE-MRNA SPLICING FACTOR"/>
    <property type="match status" value="1"/>
</dbReference>
<proteinExistence type="inferred from homology"/>
<keyword evidence="4" id="KW-0747">Spliceosome</keyword>
<evidence type="ECO:0000256" key="5">
    <source>
        <dbReference type="ARBA" id="ARBA00022737"/>
    </source>
</evidence>
<evidence type="ECO:0000256" key="2">
    <source>
        <dbReference type="ARBA" id="ARBA00008644"/>
    </source>
</evidence>
<evidence type="ECO:0000313" key="16">
    <source>
        <dbReference type="Proteomes" id="UP000193685"/>
    </source>
</evidence>
<evidence type="ECO:0000256" key="1">
    <source>
        <dbReference type="ARBA" id="ARBA00004123"/>
    </source>
</evidence>
<evidence type="ECO:0000256" key="7">
    <source>
        <dbReference type="ARBA" id="ARBA00023242"/>
    </source>
</evidence>
<dbReference type="FunFam" id="1.25.40.10:FF:000023">
    <property type="entry name" value="Pre-mRNA-splicing factor SYF1"/>
    <property type="match status" value="1"/>
</dbReference>
<feature type="domain" description="Pre-mRNA-splicing factor Syf1-like N-terminal HAT-repeats" evidence="14">
    <location>
        <begin position="18"/>
        <end position="179"/>
    </location>
</feature>
<dbReference type="Pfam" id="PF23231">
    <property type="entry name" value="HAT_Syf1_CNRKL1_C"/>
    <property type="match status" value="1"/>
</dbReference>
<evidence type="ECO:0000256" key="6">
    <source>
        <dbReference type="ARBA" id="ARBA00023187"/>
    </source>
</evidence>
<keyword evidence="7" id="KW-0539">Nucleus</keyword>
<organism evidence="15 16">
    <name type="scientific">Protomyces lactucae-debilis</name>
    <dbReference type="NCBI Taxonomy" id="2754530"/>
    <lineage>
        <taxon>Eukaryota</taxon>
        <taxon>Fungi</taxon>
        <taxon>Dikarya</taxon>
        <taxon>Ascomycota</taxon>
        <taxon>Taphrinomycotina</taxon>
        <taxon>Taphrinomycetes</taxon>
        <taxon>Taphrinales</taxon>
        <taxon>Protomycetaceae</taxon>
        <taxon>Protomyces</taxon>
    </lineage>
</organism>
<dbReference type="OMA" id="IWYNYLR"/>
<dbReference type="InterPro" id="IPR055430">
    <property type="entry name" value="HAT_Syf1_CNRKL1_C"/>
</dbReference>
<comment type="similarity">
    <text evidence="2">Belongs to the crooked-neck family.</text>
</comment>
<evidence type="ECO:0000256" key="9">
    <source>
        <dbReference type="ARBA" id="ARBA00039472"/>
    </source>
</evidence>
<name>A0A1Y2FBQ3_PROLT</name>
<evidence type="ECO:0000256" key="3">
    <source>
        <dbReference type="ARBA" id="ARBA00022664"/>
    </source>
</evidence>
<dbReference type="AlphaFoldDB" id="A0A1Y2FBQ3"/>
<comment type="caution">
    <text evidence="15">The sequence shown here is derived from an EMBL/GenBank/DDBJ whole genome shotgun (WGS) entry which is preliminary data.</text>
</comment>
<keyword evidence="6" id="KW-0508">mRNA splicing</keyword>
<evidence type="ECO:0000259" key="13">
    <source>
        <dbReference type="Pfam" id="PF23231"/>
    </source>
</evidence>
<evidence type="ECO:0000256" key="8">
    <source>
        <dbReference type="ARBA" id="ARBA00037272"/>
    </source>
</evidence>
<keyword evidence="3" id="KW-0507">mRNA processing</keyword>
<dbReference type="GO" id="GO:0071007">
    <property type="term" value="C:U2-type catalytic step 2 spliceosome"/>
    <property type="evidence" value="ECO:0007669"/>
    <property type="project" value="TreeGrafter"/>
</dbReference>
<comment type="subcellular location">
    <subcellularLocation>
        <location evidence="1">Nucleus</location>
    </subcellularLocation>
</comment>
<dbReference type="GO" id="GO:0000349">
    <property type="term" value="P:generation of catalytic spliceosome for first transesterification step"/>
    <property type="evidence" value="ECO:0007669"/>
    <property type="project" value="TreeGrafter"/>
</dbReference>
<feature type="region of interest" description="Disordered" evidence="11">
    <location>
        <begin position="807"/>
        <end position="834"/>
    </location>
</feature>
<evidence type="ECO:0000259" key="14">
    <source>
        <dbReference type="Pfam" id="PF23233"/>
    </source>
</evidence>
<evidence type="ECO:0000259" key="12">
    <source>
        <dbReference type="Pfam" id="PF23220"/>
    </source>
</evidence>
<evidence type="ECO:0000256" key="11">
    <source>
        <dbReference type="SAM" id="MobiDB-lite"/>
    </source>
</evidence>
<dbReference type="STRING" id="56484.A0A1Y2FBQ3"/>
<keyword evidence="16" id="KW-1185">Reference proteome</keyword>
<dbReference type="InterPro" id="IPR045075">
    <property type="entry name" value="Syf1-like"/>
</dbReference>
<comment type="function">
    <text evidence="8">Involved in pre-mRNA splicing and cell cycle progression.</text>
</comment>
<reference evidence="15 16" key="1">
    <citation type="submission" date="2016-07" db="EMBL/GenBank/DDBJ databases">
        <title>Pervasive Adenine N6-methylation of Active Genes in Fungi.</title>
        <authorList>
            <consortium name="DOE Joint Genome Institute"/>
            <person name="Mondo S.J."/>
            <person name="Dannebaum R.O."/>
            <person name="Kuo R.C."/>
            <person name="Labutti K."/>
            <person name="Haridas S."/>
            <person name="Kuo A."/>
            <person name="Salamov A."/>
            <person name="Ahrendt S.R."/>
            <person name="Lipzen A."/>
            <person name="Sullivan W."/>
            <person name="Andreopoulos W.B."/>
            <person name="Clum A."/>
            <person name="Lindquist E."/>
            <person name="Daum C."/>
            <person name="Ramamoorthy G.K."/>
            <person name="Gryganskyi A."/>
            <person name="Culley D."/>
            <person name="Magnuson J.K."/>
            <person name="James T.Y."/>
            <person name="O'Malley M.A."/>
            <person name="Stajich J.E."/>
            <person name="Spatafora J.W."/>
            <person name="Visel A."/>
            <person name="Grigoriev I.V."/>
        </authorList>
    </citation>
    <scope>NUCLEOTIDE SEQUENCE [LARGE SCALE GENOMIC DNA]</scope>
    <source>
        <strain evidence="15 16">12-1054</strain>
    </source>
</reference>
<dbReference type="Gene3D" id="1.25.40.10">
    <property type="entry name" value="Tetratricopeptide repeat domain"/>
    <property type="match status" value="4"/>
</dbReference>
<accession>A0A1Y2FBQ3</accession>
<dbReference type="Proteomes" id="UP000193685">
    <property type="component" value="Unassembled WGS sequence"/>
</dbReference>
<dbReference type="RefSeq" id="XP_040724725.1">
    <property type="nucleotide sequence ID" value="XM_040871940.1"/>
</dbReference>
<feature type="domain" description="Pre-mRNA-splicing factor Syf1/CRNKL1-like C-terminal HAT-repeats" evidence="13">
    <location>
        <begin position="395"/>
        <end position="786"/>
    </location>
</feature>
<evidence type="ECO:0000256" key="4">
    <source>
        <dbReference type="ARBA" id="ARBA00022728"/>
    </source>
</evidence>
<dbReference type="OrthoDB" id="10067343at2759"/>
<dbReference type="SMART" id="SM00386">
    <property type="entry name" value="HAT"/>
    <property type="match status" value="11"/>
</dbReference>